<reference evidence="2" key="1">
    <citation type="submission" date="2024-03" db="EMBL/GenBank/DDBJ databases">
        <title>Human intestinal bacterial collection.</title>
        <authorList>
            <person name="Pauvert C."/>
            <person name="Hitch T.C.A."/>
            <person name="Clavel T."/>
        </authorList>
    </citation>
    <scope>NUCLEOTIDE SEQUENCE [LARGE SCALE GENOMIC DNA]</scope>
    <source>
        <strain evidence="2">CLA-AA-H89B</strain>
    </source>
</reference>
<gene>
    <name evidence="2" type="ORF">WMO37_11720</name>
</gene>
<dbReference type="PROSITE" id="PS50035">
    <property type="entry name" value="PLD"/>
    <property type="match status" value="1"/>
</dbReference>
<keyword evidence="3" id="KW-1185">Reference proteome</keyword>
<dbReference type="EMBL" id="JBBMFS010000010">
    <property type="protein sequence ID" value="MEQ2555662.1"/>
    <property type="molecule type" value="Genomic_DNA"/>
</dbReference>
<organism evidence="2 3">
    <name type="scientific">Lachnospira intestinalis</name>
    <dbReference type="NCBI Taxonomy" id="3133158"/>
    <lineage>
        <taxon>Bacteria</taxon>
        <taxon>Bacillati</taxon>
        <taxon>Bacillota</taxon>
        <taxon>Clostridia</taxon>
        <taxon>Lachnospirales</taxon>
        <taxon>Lachnospiraceae</taxon>
        <taxon>Lachnospira</taxon>
    </lineage>
</organism>
<comment type="caution">
    <text evidence="2">The sequence shown here is derived from an EMBL/GenBank/DDBJ whole genome shotgun (WGS) entry which is preliminary data.</text>
</comment>
<evidence type="ECO:0000313" key="2">
    <source>
        <dbReference type="EMBL" id="MEQ2555662.1"/>
    </source>
</evidence>
<proteinExistence type="predicted"/>
<evidence type="ECO:0000313" key="3">
    <source>
        <dbReference type="Proteomes" id="UP001546774"/>
    </source>
</evidence>
<dbReference type="Proteomes" id="UP001546774">
    <property type="component" value="Unassembled WGS sequence"/>
</dbReference>
<dbReference type="InterPro" id="IPR001736">
    <property type="entry name" value="PLipase_D/transphosphatidylase"/>
</dbReference>
<dbReference type="SUPFAM" id="SSF56024">
    <property type="entry name" value="Phospholipase D/nuclease"/>
    <property type="match status" value="1"/>
</dbReference>
<feature type="domain" description="PLD phosphodiesterase" evidence="1">
    <location>
        <begin position="34"/>
        <end position="56"/>
    </location>
</feature>
<name>A0ABV1H8K5_9FIRM</name>
<dbReference type="Gene3D" id="3.30.870.10">
    <property type="entry name" value="Endonuclease Chain A"/>
    <property type="match status" value="1"/>
</dbReference>
<protein>
    <recommendedName>
        <fullName evidence="1">PLD phosphodiesterase domain-containing protein</fullName>
    </recommendedName>
</protein>
<accession>A0ABV1H8K5</accession>
<sequence length="91" mass="10874">MRRDKDWQTELMAEKLKKRFARYENFSMTYIGTHEKVLCIDERYTLVGSYNLLSYDGGEKEMFQGYHFWFEGGVMIDDAEFAKHVIKEIGM</sequence>
<evidence type="ECO:0000259" key="1">
    <source>
        <dbReference type="PROSITE" id="PS50035"/>
    </source>
</evidence>